<evidence type="ECO:0000313" key="12">
    <source>
        <dbReference type="EMBL" id="CAK9328451.1"/>
    </source>
</evidence>
<dbReference type="PANTHER" id="PTHR24419:SF18">
    <property type="entry name" value="SERINE_THREONINE-PROTEIN KINASE HASPIN"/>
    <property type="match status" value="1"/>
</dbReference>
<evidence type="ECO:0000256" key="9">
    <source>
        <dbReference type="SAM" id="Coils"/>
    </source>
</evidence>
<evidence type="ECO:0000256" key="8">
    <source>
        <dbReference type="ARBA" id="ARBA00048679"/>
    </source>
</evidence>
<feature type="signal peptide" evidence="10">
    <location>
        <begin position="1"/>
        <end position="19"/>
    </location>
</feature>
<evidence type="ECO:0000256" key="10">
    <source>
        <dbReference type="SAM" id="SignalP"/>
    </source>
</evidence>
<comment type="catalytic activity">
    <reaction evidence="7">
        <text>L-threonyl-[protein] + ATP = O-phospho-L-threonyl-[protein] + ADP + H(+)</text>
        <dbReference type="Rhea" id="RHEA:46608"/>
        <dbReference type="Rhea" id="RHEA-COMP:11060"/>
        <dbReference type="Rhea" id="RHEA-COMP:11605"/>
        <dbReference type="ChEBI" id="CHEBI:15378"/>
        <dbReference type="ChEBI" id="CHEBI:30013"/>
        <dbReference type="ChEBI" id="CHEBI:30616"/>
        <dbReference type="ChEBI" id="CHEBI:61977"/>
        <dbReference type="ChEBI" id="CHEBI:456216"/>
        <dbReference type="EC" id="2.7.11.1"/>
    </reaction>
</comment>
<keyword evidence="6" id="KW-0067">ATP-binding</keyword>
<reference evidence="12 13" key="1">
    <citation type="submission" date="2024-03" db="EMBL/GenBank/DDBJ databases">
        <authorList>
            <person name="Gkanogiannis A."/>
            <person name="Becerra Lopez-Lavalle L."/>
        </authorList>
    </citation>
    <scope>NUCLEOTIDE SEQUENCE [LARGE SCALE GENOMIC DNA]</scope>
</reference>
<evidence type="ECO:0000256" key="4">
    <source>
        <dbReference type="ARBA" id="ARBA00022741"/>
    </source>
</evidence>
<keyword evidence="9" id="KW-0175">Coiled coil</keyword>
<evidence type="ECO:0000256" key="1">
    <source>
        <dbReference type="ARBA" id="ARBA00012513"/>
    </source>
</evidence>
<keyword evidence="13" id="KW-1185">Reference proteome</keyword>
<keyword evidence="3" id="KW-0808">Transferase</keyword>
<protein>
    <recommendedName>
        <fullName evidence="1">non-specific serine/threonine protein kinase</fullName>
        <ecNumber evidence="1">2.7.11.1</ecNumber>
    </recommendedName>
</protein>
<dbReference type="Gene3D" id="3.30.200.20">
    <property type="entry name" value="Phosphorylase Kinase, domain 1"/>
    <property type="match status" value="1"/>
</dbReference>
<dbReference type="PROSITE" id="PS50011">
    <property type="entry name" value="PROTEIN_KINASE_DOM"/>
    <property type="match status" value="1"/>
</dbReference>
<dbReference type="PANTHER" id="PTHR24419">
    <property type="entry name" value="INTERLEUKIN-1 RECEPTOR-ASSOCIATED KINASE"/>
    <property type="match status" value="1"/>
</dbReference>
<dbReference type="InterPro" id="IPR000719">
    <property type="entry name" value="Prot_kinase_dom"/>
</dbReference>
<evidence type="ECO:0000256" key="6">
    <source>
        <dbReference type="ARBA" id="ARBA00022840"/>
    </source>
</evidence>
<dbReference type="SUPFAM" id="SSF56112">
    <property type="entry name" value="Protein kinase-like (PK-like)"/>
    <property type="match status" value="1"/>
</dbReference>
<evidence type="ECO:0000256" key="5">
    <source>
        <dbReference type="ARBA" id="ARBA00022777"/>
    </source>
</evidence>
<keyword evidence="2" id="KW-0723">Serine/threonine-protein kinase</keyword>
<dbReference type="InterPro" id="IPR011009">
    <property type="entry name" value="Kinase-like_dom_sf"/>
</dbReference>
<dbReference type="Proteomes" id="UP001642487">
    <property type="component" value="Chromosome 8"/>
</dbReference>
<gene>
    <name evidence="12" type="ORF">CITCOLO1_LOCUS20869</name>
</gene>
<dbReference type="EC" id="2.7.11.1" evidence="1"/>
<evidence type="ECO:0000256" key="3">
    <source>
        <dbReference type="ARBA" id="ARBA00022679"/>
    </source>
</evidence>
<accession>A0ABP0Z9T3</accession>
<evidence type="ECO:0000256" key="7">
    <source>
        <dbReference type="ARBA" id="ARBA00047899"/>
    </source>
</evidence>
<evidence type="ECO:0000259" key="11">
    <source>
        <dbReference type="PROSITE" id="PS50011"/>
    </source>
</evidence>
<feature type="chain" id="PRO_5047514969" description="non-specific serine/threonine protein kinase" evidence="10">
    <location>
        <begin position="20"/>
        <end position="735"/>
    </location>
</feature>
<evidence type="ECO:0000313" key="13">
    <source>
        <dbReference type="Proteomes" id="UP001642487"/>
    </source>
</evidence>
<dbReference type="Gene3D" id="1.10.510.10">
    <property type="entry name" value="Transferase(Phosphotransferase) domain 1"/>
    <property type="match status" value="1"/>
</dbReference>
<dbReference type="InterPro" id="IPR024604">
    <property type="entry name" value="GSG2_C"/>
</dbReference>
<proteinExistence type="predicted"/>
<keyword evidence="5" id="KW-0418">Kinase</keyword>
<organism evidence="12 13">
    <name type="scientific">Citrullus colocynthis</name>
    <name type="common">colocynth</name>
    <dbReference type="NCBI Taxonomy" id="252529"/>
    <lineage>
        <taxon>Eukaryota</taxon>
        <taxon>Viridiplantae</taxon>
        <taxon>Streptophyta</taxon>
        <taxon>Embryophyta</taxon>
        <taxon>Tracheophyta</taxon>
        <taxon>Spermatophyta</taxon>
        <taxon>Magnoliopsida</taxon>
        <taxon>eudicotyledons</taxon>
        <taxon>Gunneridae</taxon>
        <taxon>Pentapetalae</taxon>
        <taxon>rosids</taxon>
        <taxon>fabids</taxon>
        <taxon>Cucurbitales</taxon>
        <taxon>Cucurbitaceae</taxon>
        <taxon>Benincaseae</taxon>
        <taxon>Citrullus</taxon>
    </lineage>
</organism>
<comment type="catalytic activity">
    <reaction evidence="8">
        <text>L-seryl-[protein] + ATP = O-phospho-L-seryl-[protein] + ADP + H(+)</text>
        <dbReference type="Rhea" id="RHEA:17989"/>
        <dbReference type="Rhea" id="RHEA-COMP:9863"/>
        <dbReference type="Rhea" id="RHEA-COMP:11604"/>
        <dbReference type="ChEBI" id="CHEBI:15378"/>
        <dbReference type="ChEBI" id="CHEBI:29999"/>
        <dbReference type="ChEBI" id="CHEBI:30616"/>
        <dbReference type="ChEBI" id="CHEBI:83421"/>
        <dbReference type="ChEBI" id="CHEBI:456216"/>
        <dbReference type="EC" id="2.7.11.1"/>
    </reaction>
</comment>
<feature type="coiled-coil region" evidence="9">
    <location>
        <begin position="688"/>
        <end position="715"/>
    </location>
</feature>
<keyword evidence="4" id="KW-0547">Nucleotide-binding</keyword>
<keyword evidence="10" id="KW-0732">Signal</keyword>
<evidence type="ECO:0000256" key="2">
    <source>
        <dbReference type="ARBA" id="ARBA00022527"/>
    </source>
</evidence>
<name>A0ABP0Z9T3_9ROSI</name>
<feature type="domain" description="Protein kinase" evidence="11">
    <location>
        <begin position="420"/>
        <end position="735"/>
    </location>
</feature>
<dbReference type="SMART" id="SM01331">
    <property type="entry name" value="DUF3635"/>
    <property type="match status" value="1"/>
</dbReference>
<sequence length="735" mass="82590">MRMCLRIILISICIVLVSMKMNRIEMVNASRFDDYSQPIEDASSECGGYRRHYNYHCKPPEAFINGVISGLGWLIGLPPFIISNHPSPHLGICSLSPSTLFNLDSISMTSKLGGKAIDLWSELIASEASEGQEEARVEEVYRRRKPTQKPVHVVPSKQNLGSNGCNVHRVSLVAADSKRISWNRALSVRGRASIAIEACIDRQLQHKQAKRKGKPALPKGKCVQPTNFDKERAYFQEVDAFELLEESPSPKSFSTWTSSQFDSATVPSLCSRIEKWLISKKSNYSLAPSSTLSKILETPLGSIEPIGGNHLEKFKLRTPEKSSREIDVHFCSIQRRFVSSINDLDDLEIESNGDNRSNKAEVVSTEDREDIEVAVKKLSLASTSTSFHDYNLDPLSALLAVCGQSAPSTLKDAFSNYCDPETIVKVGEGTYGEAFRAGNTVCKIVPIDGDLQVNGEIQKRSEELLEEVILSRTLNSLRSNENGADNFCTTFIRTIDLKVCQGSYDSVLIKAWEDWDEKHGSENDHPKDFPEKQCYVVFVLQHGGKDLESFVLLNYDEAQSLLVQVTAALAIAEAAYEFEHRDLHWGNVLLSRNDSKALQFTLEGKNMTVKTFGLQISIIDFTLSRINTGEDILFLDLSSDPYLFKGPRGDRQSETYRKMKEVTGDCWEGSFPRTNVLWLLYLVDILLLKKSFERSSKHERELRALKKRLDKYNSAKEAIYDPFFSELIVLSSSVE</sequence>
<dbReference type="EMBL" id="OZ021742">
    <property type="protein sequence ID" value="CAK9328451.1"/>
    <property type="molecule type" value="Genomic_DNA"/>
</dbReference>
<dbReference type="Pfam" id="PF12330">
    <property type="entry name" value="Haspin_kinase"/>
    <property type="match status" value="1"/>
</dbReference>